<organism evidence="1">
    <name type="scientific">marine metagenome</name>
    <dbReference type="NCBI Taxonomy" id="408172"/>
    <lineage>
        <taxon>unclassified sequences</taxon>
        <taxon>metagenomes</taxon>
        <taxon>ecological metagenomes</taxon>
    </lineage>
</organism>
<sequence length="92" mass="9522">MIQLGVDLYPAGSGRTHTIAEALSVGRKSGDCIIAGRLVVVDVDAGVGALQDASGSASLRLLCDSDTRTQSLFKELIAGDIVECRVVTECDA</sequence>
<gene>
    <name evidence="1" type="ORF">METZ01_LOCUS426421</name>
</gene>
<reference evidence="1" key="1">
    <citation type="submission" date="2018-05" db="EMBL/GenBank/DDBJ databases">
        <authorList>
            <person name="Lanie J.A."/>
            <person name="Ng W.-L."/>
            <person name="Kazmierczak K.M."/>
            <person name="Andrzejewski T.M."/>
            <person name="Davidsen T.M."/>
            <person name="Wayne K.J."/>
            <person name="Tettelin H."/>
            <person name="Glass J.I."/>
            <person name="Rusch D."/>
            <person name="Podicherti R."/>
            <person name="Tsui H.-C.T."/>
            <person name="Winkler M.E."/>
        </authorList>
    </citation>
    <scope>NUCLEOTIDE SEQUENCE</scope>
</reference>
<protein>
    <submittedName>
        <fullName evidence="1">Uncharacterized protein</fullName>
    </submittedName>
</protein>
<dbReference type="AlphaFoldDB" id="A0A382XR08"/>
<evidence type="ECO:0000313" key="1">
    <source>
        <dbReference type="EMBL" id="SVD73567.1"/>
    </source>
</evidence>
<accession>A0A382XR08</accession>
<dbReference type="EMBL" id="UINC01169831">
    <property type="protein sequence ID" value="SVD73567.1"/>
    <property type="molecule type" value="Genomic_DNA"/>
</dbReference>
<proteinExistence type="predicted"/>
<name>A0A382XR08_9ZZZZ</name>
<feature type="non-terminal residue" evidence="1">
    <location>
        <position position="92"/>
    </location>
</feature>